<dbReference type="PANTHER" id="PTHR33392">
    <property type="entry name" value="POLYISOPRENYL-TEICHOIC ACID--PEPTIDOGLYCAN TEICHOIC ACID TRANSFERASE TAGU"/>
    <property type="match status" value="1"/>
</dbReference>
<reference evidence="5 6" key="1">
    <citation type="journal article" date="2015" name="Genome Announc.">
        <title>Expanding the biotechnology potential of lactobacilli through comparative genomics of 213 strains and associated genera.</title>
        <authorList>
            <person name="Sun Z."/>
            <person name="Harris H.M."/>
            <person name="McCann A."/>
            <person name="Guo C."/>
            <person name="Argimon S."/>
            <person name="Zhang W."/>
            <person name="Yang X."/>
            <person name="Jeffery I.B."/>
            <person name="Cooney J.C."/>
            <person name="Kagawa T.F."/>
            <person name="Liu W."/>
            <person name="Song Y."/>
            <person name="Salvetti E."/>
            <person name="Wrobel A."/>
            <person name="Rasinkangas P."/>
            <person name="Parkhill J."/>
            <person name="Rea M.C."/>
            <person name="O'Sullivan O."/>
            <person name="Ritari J."/>
            <person name="Douillard F.P."/>
            <person name="Paul Ross R."/>
            <person name="Yang R."/>
            <person name="Briner A.E."/>
            <person name="Felis G.E."/>
            <person name="de Vos W.M."/>
            <person name="Barrangou R."/>
            <person name="Klaenhammer T.R."/>
            <person name="Caufield P.W."/>
            <person name="Cui Y."/>
            <person name="Zhang H."/>
            <person name="O'Toole P.W."/>
        </authorList>
    </citation>
    <scope>NUCLEOTIDE SEQUENCE [LARGE SCALE GENOMIC DNA]</scope>
    <source>
        <strain evidence="5 6">DSM 20605</strain>
    </source>
</reference>
<accession>A0A0R2CIW4</accession>
<evidence type="ECO:0000256" key="1">
    <source>
        <dbReference type="ARBA" id="ARBA00006068"/>
    </source>
</evidence>
<keyword evidence="6" id="KW-1185">Reference proteome</keyword>
<evidence type="ECO:0000313" key="6">
    <source>
        <dbReference type="Proteomes" id="UP000051576"/>
    </source>
</evidence>
<name>A0A0R2CIW4_9LACO</name>
<dbReference type="Gene3D" id="3.40.630.190">
    <property type="entry name" value="LCP protein"/>
    <property type="match status" value="1"/>
</dbReference>
<feature type="domain" description="Cell envelope-related transcriptional attenuator" evidence="4">
    <location>
        <begin position="129"/>
        <end position="274"/>
    </location>
</feature>
<dbReference type="PANTHER" id="PTHR33392:SF6">
    <property type="entry name" value="POLYISOPRENYL-TEICHOIC ACID--PEPTIDOGLYCAN TEICHOIC ACID TRANSFERASE TAGU"/>
    <property type="match status" value="1"/>
</dbReference>
<evidence type="ECO:0000259" key="4">
    <source>
        <dbReference type="Pfam" id="PF03816"/>
    </source>
</evidence>
<keyword evidence="3" id="KW-0812">Transmembrane</keyword>
<protein>
    <submittedName>
        <fullName evidence="5">LytR family transcriptional regulator</fullName>
    </submittedName>
</protein>
<keyword evidence="3" id="KW-1133">Transmembrane helix</keyword>
<dbReference type="AlphaFoldDB" id="A0A0R2CIW4"/>
<sequence>MLEDQQLQLFMLRYQLYAKAKGVFFMSASDPSQESTSARTRLQNHFKHKRKAQLIIFGVILIFVIFSAFFFHHLDQLYQAAQKTADKVYNSAKISKARDTQQMLREKKPVSILLMGTDTGALGRNFKGRTDTMIVAILNPKKQKVTLVSLPRDALVAVYGFENYFPSKLNSAYDYGGSGTAVKTVQKYLNVPIDFYATINMGGLENLVNAVGGVKINPLLTFSYGGYSFKKGTAQTMNGKRALAYVRMRHSDPLGDYGRQQRQRQVLAAIAHKAGNLKNLMSTSFFNEISKQLQTDLTFKDFEMLALNYRHTSRNISSDHAQGKQDEIDGVSFEAVPETEKQRVTNELRQALNLQAATTGSTLSSSNKINTNSKN</sequence>
<evidence type="ECO:0000313" key="5">
    <source>
        <dbReference type="EMBL" id="KRM88473.1"/>
    </source>
</evidence>
<gene>
    <name evidence="5" type="ORF">FD21_GL001200</name>
</gene>
<dbReference type="Pfam" id="PF03816">
    <property type="entry name" value="LytR_cpsA_psr"/>
    <property type="match status" value="1"/>
</dbReference>
<dbReference type="STRING" id="1133569.FD21_GL001200"/>
<dbReference type="eggNOG" id="COG1316">
    <property type="taxonomic scope" value="Bacteria"/>
</dbReference>
<proteinExistence type="inferred from homology"/>
<evidence type="ECO:0000256" key="3">
    <source>
        <dbReference type="SAM" id="Phobius"/>
    </source>
</evidence>
<feature type="compositionally biased region" description="Low complexity" evidence="2">
    <location>
        <begin position="361"/>
        <end position="375"/>
    </location>
</feature>
<feature type="transmembrane region" description="Helical" evidence="3">
    <location>
        <begin position="54"/>
        <end position="74"/>
    </location>
</feature>
<dbReference type="NCBIfam" id="TIGR00350">
    <property type="entry name" value="lytR_cpsA_psr"/>
    <property type="match status" value="1"/>
</dbReference>
<evidence type="ECO:0000256" key="2">
    <source>
        <dbReference type="SAM" id="MobiDB-lite"/>
    </source>
</evidence>
<dbReference type="Proteomes" id="UP000051576">
    <property type="component" value="Unassembled WGS sequence"/>
</dbReference>
<dbReference type="InterPro" id="IPR004474">
    <property type="entry name" value="LytR_CpsA_psr"/>
</dbReference>
<comment type="caution">
    <text evidence="5">The sequence shown here is derived from an EMBL/GenBank/DDBJ whole genome shotgun (WGS) entry which is preliminary data.</text>
</comment>
<dbReference type="PATRIC" id="fig|1133569.4.peg.1332"/>
<dbReference type="InterPro" id="IPR050922">
    <property type="entry name" value="LytR/CpsA/Psr_CW_biosynth"/>
</dbReference>
<comment type="similarity">
    <text evidence="1">Belongs to the LytR/CpsA/Psr (LCP) family.</text>
</comment>
<keyword evidence="3" id="KW-0472">Membrane</keyword>
<feature type="region of interest" description="Disordered" evidence="2">
    <location>
        <begin position="355"/>
        <end position="375"/>
    </location>
</feature>
<dbReference type="EMBL" id="AYYX01000033">
    <property type="protein sequence ID" value="KRM88473.1"/>
    <property type="molecule type" value="Genomic_DNA"/>
</dbReference>
<organism evidence="5 6">
    <name type="scientific">Liquorilactobacillus vini DSM 20605</name>
    <dbReference type="NCBI Taxonomy" id="1133569"/>
    <lineage>
        <taxon>Bacteria</taxon>
        <taxon>Bacillati</taxon>
        <taxon>Bacillota</taxon>
        <taxon>Bacilli</taxon>
        <taxon>Lactobacillales</taxon>
        <taxon>Lactobacillaceae</taxon>
        <taxon>Liquorilactobacillus</taxon>
    </lineage>
</organism>